<dbReference type="Proteomes" id="UP000199708">
    <property type="component" value="Unassembled WGS sequence"/>
</dbReference>
<dbReference type="AlphaFoldDB" id="A0A1G7QJ77"/>
<gene>
    <name evidence="4" type="ORF">SAMN05421791_102109</name>
</gene>
<keyword evidence="2" id="KW-0812">Transmembrane</keyword>
<dbReference type="Gene3D" id="1.10.260.40">
    <property type="entry name" value="lambda repressor-like DNA-binding domains"/>
    <property type="match status" value="1"/>
</dbReference>
<dbReference type="PANTHER" id="PTHR46558:SF13">
    <property type="entry name" value="HTH-TYPE TRANSCRIPTIONAL REGULATOR IMMR"/>
    <property type="match status" value="1"/>
</dbReference>
<evidence type="ECO:0000256" key="2">
    <source>
        <dbReference type="SAM" id="Phobius"/>
    </source>
</evidence>
<sequence>MTIGERIQALRKKQGLSQEELANKIDVSRQAISKWESNQSNPDLKNIVALSEVFKTSTDSILKDSLGDFQAFQSNNQLFILAFALTFFILVGVWAYSANRFREDEIFWMAFLSGIAGGKFRVYCTSHFT</sequence>
<protein>
    <submittedName>
        <fullName evidence="4">DNA-binding transcriptional regulator, XRE-family HTH domain</fullName>
    </submittedName>
</protein>
<keyword evidence="2" id="KW-1133">Transmembrane helix</keyword>
<evidence type="ECO:0000256" key="1">
    <source>
        <dbReference type="ARBA" id="ARBA00023125"/>
    </source>
</evidence>
<dbReference type="OrthoDB" id="9805856at2"/>
<proteinExistence type="predicted"/>
<keyword evidence="2" id="KW-0472">Membrane</keyword>
<accession>A0A1G7QJ77</accession>
<dbReference type="STRING" id="120956.SAMN05421791_102109"/>
<feature type="domain" description="HTH cro/C1-type" evidence="3">
    <location>
        <begin position="7"/>
        <end position="61"/>
    </location>
</feature>
<organism evidence="4 5">
    <name type="scientific">Facklamia miroungae</name>
    <dbReference type="NCBI Taxonomy" id="120956"/>
    <lineage>
        <taxon>Bacteria</taxon>
        <taxon>Bacillati</taxon>
        <taxon>Bacillota</taxon>
        <taxon>Bacilli</taxon>
        <taxon>Lactobacillales</taxon>
        <taxon>Aerococcaceae</taxon>
        <taxon>Facklamia</taxon>
    </lineage>
</organism>
<dbReference type="CDD" id="cd00093">
    <property type="entry name" value="HTH_XRE"/>
    <property type="match status" value="1"/>
</dbReference>
<keyword evidence="1 4" id="KW-0238">DNA-binding</keyword>
<reference evidence="4 5" key="1">
    <citation type="submission" date="2016-10" db="EMBL/GenBank/DDBJ databases">
        <authorList>
            <person name="de Groot N.N."/>
        </authorList>
    </citation>
    <scope>NUCLEOTIDE SEQUENCE [LARGE SCALE GENOMIC DNA]</scope>
    <source>
        <strain evidence="4 5">ATCC BAA-466</strain>
    </source>
</reference>
<feature type="transmembrane region" description="Helical" evidence="2">
    <location>
        <begin position="78"/>
        <end position="96"/>
    </location>
</feature>
<dbReference type="RefSeq" id="WP_090289200.1">
    <property type="nucleotide sequence ID" value="NZ_FNCK01000002.1"/>
</dbReference>
<name>A0A1G7QJ77_9LACT</name>
<dbReference type="EMBL" id="FNCK01000002">
    <property type="protein sequence ID" value="SDF98536.1"/>
    <property type="molecule type" value="Genomic_DNA"/>
</dbReference>
<evidence type="ECO:0000259" key="3">
    <source>
        <dbReference type="PROSITE" id="PS50943"/>
    </source>
</evidence>
<evidence type="ECO:0000313" key="4">
    <source>
        <dbReference type="EMBL" id="SDF98536.1"/>
    </source>
</evidence>
<dbReference type="Pfam" id="PF01381">
    <property type="entry name" value="HTH_3"/>
    <property type="match status" value="1"/>
</dbReference>
<dbReference type="SMART" id="SM00530">
    <property type="entry name" value="HTH_XRE"/>
    <property type="match status" value="1"/>
</dbReference>
<keyword evidence="5" id="KW-1185">Reference proteome</keyword>
<dbReference type="PROSITE" id="PS50943">
    <property type="entry name" value="HTH_CROC1"/>
    <property type="match status" value="1"/>
</dbReference>
<dbReference type="PANTHER" id="PTHR46558">
    <property type="entry name" value="TRACRIPTIONAL REGULATORY PROTEIN-RELATED-RELATED"/>
    <property type="match status" value="1"/>
</dbReference>
<dbReference type="InterPro" id="IPR010982">
    <property type="entry name" value="Lambda_DNA-bd_dom_sf"/>
</dbReference>
<evidence type="ECO:0000313" key="5">
    <source>
        <dbReference type="Proteomes" id="UP000199708"/>
    </source>
</evidence>
<dbReference type="GO" id="GO:0003677">
    <property type="term" value="F:DNA binding"/>
    <property type="evidence" value="ECO:0007669"/>
    <property type="project" value="UniProtKB-KW"/>
</dbReference>
<dbReference type="InterPro" id="IPR001387">
    <property type="entry name" value="Cro/C1-type_HTH"/>
</dbReference>
<dbReference type="SUPFAM" id="SSF47413">
    <property type="entry name" value="lambda repressor-like DNA-binding domains"/>
    <property type="match status" value="1"/>
</dbReference>